<reference evidence="12 13" key="1">
    <citation type="submission" date="2024-03" db="EMBL/GenBank/DDBJ databases">
        <title>Sulfurimonas sp. HSL3-1.</title>
        <authorList>
            <person name="Wang S."/>
        </authorList>
    </citation>
    <scope>NUCLEOTIDE SEQUENCE [LARGE SCALE GENOMIC DNA]</scope>
    <source>
        <strain evidence="12 13">HSL3-1</strain>
    </source>
</reference>
<dbReference type="InterPro" id="IPR050428">
    <property type="entry name" value="TCS_sensor_his_kinase"/>
</dbReference>
<evidence type="ECO:0000256" key="9">
    <source>
        <dbReference type="ARBA" id="ARBA00023136"/>
    </source>
</evidence>
<evidence type="ECO:0000313" key="13">
    <source>
        <dbReference type="Proteomes" id="UP001447842"/>
    </source>
</evidence>
<evidence type="ECO:0000256" key="1">
    <source>
        <dbReference type="ARBA" id="ARBA00000085"/>
    </source>
</evidence>
<feature type="domain" description="Histidine kinase" evidence="11">
    <location>
        <begin position="75"/>
        <end position="277"/>
    </location>
</feature>
<dbReference type="PANTHER" id="PTHR45436">
    <property type="entry name" value="SENSOR HISTIDINE KINASE YKOH"/>
    <property type="match status" value="1"/>
</dbReference>
<keyword evidence="4" id="KW-0597">Phosphoprotein</keyword>
<dbReference type="Gene3D" id="3.30.565.10">
    <property type="entry name" value="Histidine kinase-like ATPase, C-terminal domain"/>
    <property type="match status" value="1"/>
</dbReference>
<dbReference type="Proteomes" id="UP001447842">
    <property type="component" value="Chromosome"/>
</dbReference>
<dbReference type="EMBL" id="CP147920">
    <property type="protein sequence ID" value="XAU14541.1"/>
    <property type="molecule type" value="Genomic_DNA"/>
</dbReference>
<evidence type="ECO:0000256" key="7">
    <source>
        <dbReference type="ARBA" id="ARBA00022777"/>
    </source>
</evidence>
<sequence>MFRNFFLAIAFFYVVSVLTIVAGVFVLQLQFEIFSIVSLLFIALPFALLLGWMFSKIAIEPLISHFETLERFSKETLHELNIPVSTIKTNAQMLEKGCTDEKARKRIGRIASACELLEARYDELDYLIKSQMQKERIDTVAVAPLLQERCEALQEIYPGVTLACDLEPISLKLDRMGLIKVVDNLIDNAVKNSPKGTTISLRLKAKRLEISDEGRGMDEVELFKVFDRYYQSDDSLPGYGIGLDLVKRYCDRHKIGLSIDSTPGQGTTVTLNLAEVAEDAG</sequence>
<evidence type="ECO:0000256" key="5">
    <source>
        <dbReference type="ARBA" id="ARBA00022679"/>
    </source>
</evidence>
<dbReference type="EC" id="2.7.13.3" evidence="3"/>
<evidence type="ECO:0000256" key="3">
    <source>
        <dbReference type="ARBA" id="ARBA00012438"/>
    </source>
</evidence>
<dbReference type="InterPro" id="IPR036890">
    <property type="entry name" value="HATPase_C_sf"/>
</dbReference>
<dbReference type="InterPro" id="IPR003594">
    <property type="entry name" value="HATPase_dom"/>
</dbReference>
<evidence type="ECO:0000256" key="8">
    <source>
        <dbReference type="ARBA" id="ARBA00022989"/>
    </source>
</evidence>
<keyword evidence="6 10" id="KW-0812">Transmembrane</keyword>
<dbReference type="PRINTS" id="PR00344">
    <property type="entry name" value="BCTRLSENSOR"/>
</dbReference>
<keyword evidence="9 10" id="KW-0472">Membrane</keyword>
<keyword evidence="8 10" id="KW-1133">Transmembrane helix</keyword>
<dbReference type="GO" id="GO:0016301">
    <property type="term" value="F:kinase activity"/>
    <property type="evidence" value="ECO:0007669"/>
    <property type="project" value="UniProtKB-KW"/>
</dbReference>
<feature type="transmembrane region" description="Helical" evidence="10">
    <location>
        <begin position="5"/>
        <end position="27"/>
    </location>
</feature>
<dbReference type="InterPro" id="IPR005467">
    <property type="entry name" value="His_kinase_dom"/>
</dbReference>
<dbReference type="SMART" id="SM00388">
    <property type="entry name" value="HisKA"/>
    <property type="match status" value="1"/>
</dbReference>
<dbReference type="InterPro" id="IPR003661">
    <property type="entry name" value="HisK_dim/P_dom"/>
</dbReference>
<comment type="catalytic activity">
    <reaction evidence="1">
        <text>ATP + protein L-histidine = ADP + protein N-phospho-L-histidine.</text>
        <dbReference type="EC" id="2.7.13.3"/>
    </reaction>
</comment>
<dbReference type="PANTHER" id="PTHR45436:SF5">
    <property type="entry name" value="SENSOR HISTIDINE KINASE TRCS"/>
    <property type="match status" value="1"/>
</dbReference>
<evidence type="ECO:0000256" key="2">
    <source>
        <dbReference type="ARBA" id="ARBA00004370"/>
    </source>
</evidence>
<keyword evidence="7 12" id="KW-0418">Kinase</keyword>
<dbReference type="SMART" id="SM00387">
    <property type="entry name" value="HATPase_c"/>
    <property type="match status" value="1"/>
</dbReference>
<organism evidence="12 13">
    <name type="scientific">Sulfurimonas diazotrophicus</name>
    <dbReference type="NCBI Taxonomy" id="3131939"/>
    <lineage>
        <taxon>Bacteria</taxon>
        <taxon>Pseudomonadati</taxon>
        <taxon>Campylobacterota</taxon>
        <taxon>Epsilonproteobacteria</taxon>
        <taxon>Campylobacterales</taxon>
        <taxon>Sulfurimonadaceae</taxon>
        <taxon>Sulfurimonas</taxon>
    </lineage>
</organism>
<dbReference type="SUPFAM" id="SSF47384">
    <property type="entry name" value="Homodimeric domain of signal transducing histidine kinase"/>
    <property type="match status" value="1"/>
</dbReference>
<keyword evidence="13" id="KW-1185">Reference proteome</keyword>
<dbReference type="SUPFAM" id="SSF55874">
    <property type="entry name" value="ATPase domain of HSP90 chaperone/DNA topoisomerase II/histidine kinase"/>
    <property type="match status" value="1"/>
</dbReference>
<dbReference type="CDD" id="cd00082">
    <property type="entry name" value="HisKA"/>
    <property type="match status" value="1"/>
</dbReference>
<dbReference type="RefSeq" id="WP_345972243.1">
    <property type="nucleotide sequence ID" value="NZ_CP147920.1"/>
</dbReference>
<name>A0ABZ3HA34_9BACT</name>
<comment type="subcellular location">
    <subcellularLocation>
        <location evidence="2">Membrane</location>
    </subcellularLocation>
</comment>
<keyword evidence="5" id="KW-0808">Transferase</keyword>
<dbReference type="PROSITE" id="PS50109">
    <property type="entry name" value="HIS_KIN"/>
    <property type="match status" value="1"/>
</dbReference>
<evidence type="ECO:0000256" key="4">
    <source>
        <dbReference type="ARBA" id="ARBA00022553"/>
    </source>
</evidence>
<evidence type="ECO:0000313" key="12">
    <source>
        <dbReference type="EMBL" id="XAU14541.1"/>
    </source>
</evidence>
<dbReference type="InterPro" id="IPR004358">
    <property type="entry name" value="Sig_transdc_His_kin-like_C"/>
</dbReference>
<accession>A0ABZ3HA34</accession>
<evidence type="ECO:0000259" key="11">
    <source>
        <dbReference type="PROSITE" id="PS50109"/>
    </source>
</evidence>
<feature type="transmembrane region" description="Helical" evidence="10">
    <location>
        <begin position="33"/>
        <end position="54"/>
    </location>
</feature>
<evidence type="ECO:0000256" key="10">
    <source>
        <dbReference type="SAM" id="Phobius"/>
    </source>
</evidence>
<dbReference type="Pfam" id="PF02518">
    <property type="entry name" value="HATPase_c"/>
    <property type="match status" value="1"/>
</dbReference>
<dbReference type="CDD" id="cd00075">
    <property type="entry name" value="HATPase"/>
    <property type="match status" value="1"/>
</dbReference>
<gene>
    <name evidence="12" type="ORF">WCY31_09830</name>
</gene>
<protein>
    <recommendedName>
        <fullName evidence="3">histidine kinase</fullName>
        <ecNumber evidence="3">2.7.13.3</ecNumber>
    </recommendedName>
</protein>
<proteinExistence type="predicted"/>
<evidence type="ECO:0000256" key="6">
    <source>
        <dbReference type="ARBA" id="ARBA00022692"/>
    </source>
</evidence>
<dbReference type="InterPro" id="IPR036097">
    <property type="entry name" value="HisK_dim/P_sf"/>
</dbReference>